<dbReference type="SUPFAM" id="SSF56219">
    <property type="entry name" value="DNase I-like"/>
    <property type="match status" value="1"/>
</dbReference>
<reference evidence="1" key="2">
    <citation type="journal article" date="2023" name="Proc. Natl. Acad. Sci. U.S.A.">
        <title>A global phylogenomic analysis of the shiitake genus Lentinula.</title>
        <authorList>
            <person name="Sierra-Patev S."/>
            <person name="Min B."/>
            <person name="Naranjo-Ortiz M."/>
            <person name="Looney B."/>
            <person name="Konkel Z."/>
            <person name="Slot J.C."/>
            <person name="Sakamoto Y."/>
            <person name="Steenwyk J.L."/>
            <person name="Rokas A."/>
            <person name="Carro J."/>
            <person name="Camarero S."/>
            <person name="Ferreira P."/>
            <person name="Molpeceres G."/>
            <person name="Ruiz-Duenas F.J."/>
            <person name="Serrano A."/>
            <person name="Henrissat B."/>
            <person name="Drula E."/>
            <person name="Hughes K.W."/>
            <person name="Mata J.L."/>
            <person name="Ishikawa N.K."/>
            <person name="Vargas-Isla R."/>
            <person name="Ushijima S."/>
            <person name="Smith C.A."/>
            <person name="Donoghue J."/>
            <person name="Ahrendt S."/>
            <person name="Andreopoulos W."/>
            <person name="He G."/>
            <person name="LaButti K."/>
            <person name="Lipzen A."/>
            <person name="Ng V."/>
            <person name="Riley R."/>
            <person name="Sandor L."/>
            <person name="Barry K."/>
            <person name="Martinez A.T."/>
            <person name="Xiao Y."/>
            <person name="Gibbons J.G."/>
            <person name="Terashima K."/>
            <person name="Grigoriev I.V."/>
            <person name="Hibbett D."/>
        </authorList>
    </citation>
    <scope>NUCLEOTIDE SEQUENCE</scope>
    <source>
        <strain evidence="1">Sp2 HRB7682 ss15</strain>
    </source>
</reference>
<evidence type="ECO:0008006" key="3">
    <source>
        <dbReference type="Google" id="ProtNLM"/>
    </source>
</evidence>
<organism evidence="1 2">
    <name type="scientific">Lentinula lateritia</name>
    <dbReference type="NCBI Taxonomy" id="40482"/>
    <lineage>
        <taxon>Eukaryota</taxon>
        <taxon>Fungi</taxon>
        <taxon>Dikarya</taxon>
        <taxon>Basidiomycota</taxon>
        <taxon>Agaricomycotina</taxon>
        <taxon>Agaricomycetes</taxon>
        <taxon>Agaricomycetidae</taxon>
        <taxon>Agaricales</taxon>
        <taxon>Marasmiineae</taxon>
        <taxon>Omphalotaceae</taxon>
        <taxon>Lentinula</taxon>
    </lineage>
</organism>
<protein>
    <recommendedName>
        <fullName evidence="3">Endonuclease/exonuclease/phosphatase domain-containing protein</fullName>
    </recommendedName>
</protein>
<sequence length="156" mass="18165">MALPGSIPTLQAHNSGNYTRVDNVFCTDTLLECAVTCNTVPSLRPMLTDHLPIRTTFDIRIPIVDQRERWCWAKVNWDDFRKRLKELLEELEPPSELTTETDFWRALQEFDGVITKAIAELVPKAKPSPYQRRWWNETLTAMKRRTSTLSGKSHRH</sequence>
<accession>A0A9W8ZVW4</accession>
<evidence type="ECO:0000313" key="2">
    <source>
        <dbReference type="Proteomes" id="UP001150238"/>
    </source>
</evidence>
<reference evidence="1" key="1">
    <citation type="submission" date="2022-08" db="EMBL/GenBank/DDBJ databases">
        <authorList>
            <consortium name="DOE Joint Genome Institute"/>
            <person name="Min B."/>
            <person name="Riley R."/>
            <person name="Sierra-Patev S."/>
            <person name="Naranjo-Ortiz M."/>
            <person name="Looney B."/>
            <person name="Konkel Z."/>
            <person name="Slot J.C."/>
            <person name="Sakamoto Y."/>
            <person name="Steenwyk J.L."/>
            <person name="Rokas A."/>
            <person name="Carro J."/>
            <person name="Camarero S."/>
            <person name="Ferreira P."/>
            <person name="Molpeceres G."/>
            <person name="Ruiz-Duenas F.J."/>
            <person name="Serrano A."/>
            <person name="Henrissat B."/>
            <person name="Drula E."/>
            <person name="Hughes K.W."/>
            <person name="Mata J.L."/>
            <person name="Ishikawa N.K."/>
            <person name="Vargas-Isla R."/>
            <person name="Ushijima S."/>
            <person name="Smith C.A."/>
            <person name="Ahrendt S."/>
            <person name="Andreopoulos W."/>
            <person name="He G."/>
            <person name="Labutti K."/>
            <person name="Lipzen A."/>
            <person name="Ng V."/>
            <person name="Sandor L."/>
            <person name="Barry K."/>
            <person name="Martinez A.T."/>
            <person name="Xiao Y."/>
            <person name="Gibbons J.G."/>
            <person name="Terashima K."/>
            <person name="Hibbett D.S."/>
            <person name="Grigoriev I.V."/>
        </authorList>
    </citation>
    <scope>NUCLEOTIDE SEQUENCE</scope>
    <source>
        <strain evidence="1">Sp2 HRB7682 ss15</strain>
    </source>
</reference>
<dbReference type="AlphaFoldDB" id="A0A9W8ZVW4"/>
<dbReference type="EMBL" id="JANVFS010000038">
    <property type="protein sequence ID" value="KAJ4468358.1"/>
    <property type="molecule type" value="Genomic_DNA"/>
</dbReference>
<dbReference type="Proteomes" id="UP001150238">
    <property type="component" value="Unassembled WGS sequence"/>
</dbReference>
<feature type="non-terminal residue" evidence="1">
    <location>
        <position position="156"/>
    </location>
</feature>
<proteinExistence type="predicted"/>
<dbReference type="InterPro" id="IPR036691">
    <property type="entry name" value="Endo/exonu/phosph_ase_sf"/>
</dbReference>
<comment type="caution">
    <text evidence="1">The sequence shown here is derived from an EMBL/GenBank/DDBJ whole genome shotgun (WGS) entry which is preliminary data.</text>
</comment>
<gene>
    <name evidence="1" type="ORF">C8J55DRAFT_405543</name>
</gene>
<evidence type="ECO:0000313" key="1">
    <source>
        <dbReference type="EMBL" id="KAJ4468358.1"/>
    </source>
</evidence>
<name>A0A9W8ZVW4_9AGAR</name>